<dbReference type="Proteomes" id="UP000337909">
    <property type="component" value="Unassembled WGS sequence"/>
</dbReference>
<reference evidence="1 2" key="1">
    <citation type="submission" date="2019-09" db="EMBL/GenBank/DDBJ databases">
        <authorList>
            <person name="Chandra G."/>
            <person name="Truman W A."/>
        </authorList>
    </citation>
    <scope>NUCLEOTIDE SEQUENCE [LARGE SCALE GENOMIC DNA]</scope>
    <source>
        <strain evidence="1">PS691</strain>
    </source>
</reference>
<evidence type="ECO:0000313" key="2">
    <source>
        <dbReference type="Proteomes" id="UP000337909"/>
    </source>
</evidence>
<name>A0A5E7EVQ7_PSEFL</name>
<organism evidence="1 2">
    <name type="scientific">Pseudomonas fluorescens</name>
    <dbReference type="NCBI Taxonomy" id="294"/>
    <lineage>
        <taxon>Bacteria</taxon>
        <taxon>Pseudomonadati</taxon>
        <taxon>Pseudomonadota</taxon>
        <taxon>Gammaproteobacteria</taxon>
        <taxon>Pseudomonadales</taxon>
        <taxon>Pseudomonadaceae</taxon>
        <taxon>Pseudomonas</taxon>
    </lineage>
</organism>
<gene>
    <name evidence="1" type="ORF">PS691_04838</name>
</gene>
<dbReference type="RefSeq" id="WP_150644667.1">
    <property type="nucleotide sequence ID" value="NZ_CABVHQ010000067.1"/>
</dbReference>
<accession>A0A5E7EVQ7</accession>
<dbReference type="AlphaFoldDB" id="A0A5E7EVQ7"/>
<sequence length="65" mass="6819">MALEQALIAVLGAAESKGLNVKDLLGHASALVLGHSPYRIVDDPYVDMALKAIIDAHAKALTLKP</sequence>
<proteinExistence type="predicted"/>
<dbReference type="EMBL" id="CABVHQ010000067">
    <property type="protein sequence ID" value="VVO29663.1"/>
    <property type="molecule type" value="Genomic_DNA"/>
</dbReference>
<protein>
    <submittedName>
        <fullName evidence="1">Uncharacterized protein</fullName>
    </submittedName>
</protein>
<evidence type="ECO:0000313" key="1">
    <source>
        <dbReference type="EMBL" id="VVO29663.1"/>
    </source>
</evidence>